<reference evidence="2 3" key="1">
    <citation type="journal article" date="2013" name="Biodegradation">
        <title>Quantitative proteomic analysis of ibuprofen-degrading Patulibacter sp. strain I11.</title>
        <authorList>
            <person name="Almeida B."/>
            <person name="Kjeldal H."/>
            <person name="Lolas I."/>
            <person name="Knudsen A.D."/>
            <person name="Carvalho G."/>
            <person name="Nielsen K.L."/>
            <person name="Barreto Crespo M.T."/>
            <person name="Stensballe A."/>
            <person name="Nielsen J.L."/>
        </authorList>
    </citation>
    <scope>NUCLEOTIDE SEQUENCE [LARGE SCALE GENOMIC DNA]</scope>
    <source>
        <strain evidence="2 3">I11</strain>
    </source>
</reference>
<proteinExistence type="predicted"/>
<feature type="coiled-coil region" evidence="1">
    <location>
        <begin position="195"/>
        <end position="222"/>
    </location>
</feature>
<dbReference type="Gene3D" id="6.10.250.3150">
    <property type="match status" value="1"/>
</dbReference>
<feature type="coiled-coil region" evidence="1">
    <location>
        <begin position="30"/>
        <end position="85"/>
    </location>
</feature>
<keyword evidence="3" id="KW-1185">Reference proteome</keyword>
<organism evidence="2 3">
    <name type="scientific">Patulibacter medicamentivorans</name>
    <dbReference type="NCBI Taxonomy" id="1097667"/>
    <lineage>
        <taxon>Bacteria</taxon>
        <taxon>Bacillati</taxon>
        <taxon>Actinomycetota</taxon>
        <taxon>Thermoleophilia</taxon>
        <taxon>Solirubrobacterales</taxon>
        <taxon>Patulibacteraceae</taxon>
        <taxon>Patulibacter</taxon>
    </lineage>
</organism>
<dbReference type="SUPFAM" id="SSF55166">
    <property type="entry name" value="Hedgehog/DD-peptidase"/>
    <property type="match status" value="1"/>
</dbReference>
<evidence type="ECO:0000256" key="1">
    <source>
        <dbReference type="SAM" id="Coils"/>
    </source>
</evidence>
<comment type="caution">
    <text evidence="2">The sequence shown here is derived from an EMBL/GenBank/DDBJ whole genome shotgun (WGS) entry which is preliminary data.</text>
</comment>
<gene>
    <name evidence="2" type="ORF">PAI11_16030</name>
</gene>
<accession>H0E476</accession>
<evidence type="ECO:0000313" key="2">
    <source>
        <dbReference type="EMBL" id="EHN11518.1"/>
    </source>
</evidence>
<name>H0E476_9ACTN</name>
<dbReference type="Gene3D" id="3.30.1380.10">
    <property type="match status" value="1"/>
</dbReference>
<sequence length="338" mass="36964">MPPALAADSGQLNGRIERSRAQDHQLQQQVHNAQRHVSGYQGQIDELRAQLARIQPRLDADRAALQRLQGELRGSRTRLVGLRAQDARDQQVLADQLVAIYEAPRADLMTVALDSHGFADLLDRFSQLNRIAKRNAEVTVRVRAEHRQVAAETTRLARLEQRQASQTAAIETQHDAIARVKLEVVEQQLQFVRTRDRASGKLAALRRDRKGLERQLSKIQAAQVQALSGGTAPGDGSGSGFFPAPGTNYTYGDEPRIAAKLQTMARALHLHLIGLSGYRTPQHSIEVGGFPNDPHTRGQASDTPGLEGVPEAALNRFGLTRPFAGAAEADHVQLVGSI</sequence>
<protein>
    <submittedName>
        <fullName evidence="2">Membrane protein related to metalloendopeptidase</fullName>
    </submittedName>
</protein>
<keyword evidence="1" id="KW-0175">Coiled coil</keyword>
<evidence type="ECO:0000313" key="3">
    <source>
        <dbReference type="Proteomes" id="UP000005143"/>
    </source>
</evidence>
<dbReference type="AlphaFoldDB" id="H0E476"/>
<dbReference type="InterPro" id="IPR009045">
    <property type="entry name" value="Zn_M74/Hedgehog-like"/>
</dbReference>
<dbReference type="Proteomes" id="UP000005143">
    <property type="component" value="Unassembled WGS sequence"/>
</dbReference>
<dbReference type="EMBL" id="AGUD01000097">
    <property type="protein sequence ID" value="EHN11518.1"/>
    <property type="molecule type" value="Genomic_DNA"/>
</dbReference>